<dbReference type="InterPro" id="IPR011009">
    <property type="entry name" value="Kinase-like_dom_sf"/>
</dbReference>
<keyword evidence="5" id="KW-0418">Kinase</keyword>
<feature type="domain" description="PI3K/PI4K catalytic" evidence="7">
    <location>
        <begin position="1"/>
        <end position="163"/>
    </location>
</feature>
<dbReference type="SUPFAM" id="SSF56112">
    <property type="entry name" value="Protein kinase-like (PK-like)"/>
    <property type="match status" value="1"/>
</dbReference>
<evidence type="ECO:0000256" key="3">
    <source>
        <dbReference type="ARBA" id="ARBA00022679"/>
    </source>
</evidence>
<gene>
    <name evidence="8" type="primary">gb02284</name>
    <name evidence="8" type="ORF">PR202_gb02284</name>
</gene>
<reference evidence="8" key="1">
    <citation type="journal article" date="2018" name="DNA Res.">
        <title>Multiple hybrid de novo genome assembly of finger millet, an orphan allotetraploid crop.</title>
        <authorList>
            <person name="Hatakeyama M."/>
            <person name="Aluri S."/>
            <person name="Balachadran M.T."/>
            <person name="Sivarajan S.R."/>
            <person name="Patrignani A."/>
            <person name="Gruter S."/>
            <person name="Poveda L."/>
            <person name="Shimizu-Inatsugi R."/>
            <person name="Baeten J."/>
            <person name="Francoijs K.J."/>
            <person name="Nataraja K.N."/>
            <person name="Reddy Y.A.N."/>
            <person name="Phadnis S."/>
            <person name="Ravikumar R.L."/>
            <person name="Schlapbach R."/>
            <person name="Sreeman S.M."/>
            <person name="Shimizu K.K."/>
        </authorList>
    </citation>
    <scope>NUCLEOTIDE SEQUENCE</scope>
</reference>
<organism evidence="8 9">
    <name type="scientific">Eleusine coracana subsp. coracana</name>
    <dbReference type="NCBI Taxonomy" id="191504"/>
    <lineage>
        <taxon>Eukaryota</taxon>
        <taxon>Viridiplantae</taxon>
        <taxon>Streptophyta</taxon>
        <taxon>Embryophyta</taxon>
        <taxon>Tracheophyta</taxon>
        <taxon>Spermatophyta</taxon>
        <taxon>Magnoliopsida</taxon>
        <taxon>Liliopsida</taxon>
        <taxon>Poales</taxon>
        <taxon>Poaceae</taxon>
        <taxon>PACMAD clade</taxon>
        <taxon>Chloridoideae</taxon>
        <taxon>Cynodonteae</taxon>
        <taxon>Eleusininae</taxon>
        <taxon>Eleusine</taxon>
    </lineage>
</organism>
<dbReference type="PANTHER" id="PTHR45800">
    <property type="entry name" value="PHOSPHATIDYLINOSITOL 4-KINASE GAMMA"/>
    <property type="match status" value="1"/>
</dbReference>
<evidence type="ECO:0000313" key="8">
    <source>
        <dbReference type="EMBL" id="GJN15376.1"/>
    </source>
</evidence>
<sequence>MGPRAFPVQEVHKISVLDMRLANADRHAGNILVSKKDDQGVVSLVPIDHGYCLPESFQDCTFEWLYWPQSREPFTKETVEYVASLDAEEDIAILKFHGWEISRECARTLRVATMLLKKGVERGLTAFHIGSLMCRETLTKESTIEEILRQAQQQNGANEEEDAFLQSVSEIMDRRLHQLSQRVI</sequence>
<dbReference type="InterPro" id="IPR000403">
    <property type="entry name" value="PI3/4_kinase_cat_dom"/>
</dbReference>
<evidence type="ECO:0000256" key="4">
    <source>
        <dbReference type="ARBA" id="ARBA00022741"/>
    </source>
</evidence>
<dbReference type="AlphaFoldDB" id="A0AAV5DYK4"/>
<evidence type="ECO:0000256" key="5">
    <source>
        <dbReference type="ARBA" id="ARBA00022777"/>
    </source>
</evidence>
<dbReference type="PROSITE" id="PS50290">
    <property type="entry name" value="PI3_4_KINASE_3"/>
    <property type="match status" value="1"/>
</dbReference>
<accession>A0AAV5DYK4</accession>
<dbReference type="EC" id="2.7.1.67" evidence="2"/>
<reference evidence="8" key="2">
    <citation type="submission" date="2021-12" db="EMBL/GenBank/DDBJ databases">
        <title>Resequencing data analysis of finger millet.</title>
        <authorList>
            <person name="Hatakeyama M."/>
            <person name="Aluri S."/>
            <person name="Balachadran M.T."/>
            <person name="Sivarajan S.R."/>
            <person name="Poveda L."/>
            <person name="Shimizu-Inatsugi R."/>
            <person name="Schlapbach R."/>
            <person name="Sreeman S.M."/>
            <person name="Shimizu K.K."/>
        </authorList>
    </citation>
    <scope>NUCLEOTIDE SEQUENCE</scope>
</reference>
<keyword evidence="4" id="KW-0547">Nucleotide-binding</keyword>
<evidence type="ECO:0000259" key="7">
    <source>
        <dbReference type="PROSITE" id="PS50290"/>
    </source>
</evidence>
<dbReference type="GO" id="GO:0005524">
    <property type="term" value="F:ATP binding"/>
    <property type="evidence" value="ECO:0007669"/>
    <property type="project" value="UniProtKB-KW"/>
</dbReference>
<dbReference type="InterPro" id="IPR044571">
    <property type="entry name" value="P4KG1-8"/>
</dbReference>
<keyword evidence="6" id="KW-0067">ATP-binding</keyword>
<evidence type="ECO:0000256" key="1">
    <source>
        <dbReference type="ARBA" id="ARBA00008941"/>
    </source>
</evidence>
<dbReference type="GO" id="GO:0004430">
    <property type="term" value="F:1-phosphatidylinositol 4-kinase activity"/>
    <property type="evidence" value="ECO:0007669"/>
    <property type="project" value="UniProtKB-EC"/>
</dbReference>
<evidence type="ECO:0000256" key="6">
    <source>
        <dbReference type="ARBA" id="ARBA00022840"/>
    </source>
</evidence>
<evidence type="ECO:0000313" key="9">
    <source>
        <dbReference type="Proteomes" id="UP001054889"/>
    </source>
</evidence>
<name>A0AAV5DYK4_ELECO</name>
<comment type="caution">
    <text evidence="8">The sequence shown here is derived from an EMBL/GenBank/DDBJ whole genome shotgun (WGS) entry which is preliminary data.</text>
</comment>
<dbReference type="Proteomes" id="UP001054889">
    <property type="component" value="Unassembled WGS sequence"/>
</dbReference>
<protein>
    <recommendedName>
        <fullName evidence="2">1-phosphatidylinositol 4-kinase</fullName>
        <ecNumber evidence="2">2.7.1.67</ecNumber>
    </recommendedName>
</protein>
<keyword evidence="3" id="KW-0808">Transferase</keyword>
<keyword evidence="9" id="KW-1185">Reference proteome</keyword>
<proteinExistence type="inferred from homology"/>
<evidence type="ECO:0000256" key="2">
    <source>
        <dbReference type="ARBA" id="ARBA00012169"/>
    </source>
</evidence>
<dbReference type="PANTHER" id="PTHR45800:SF44">
    <property type="entry name" value="1-PHOSPHATIDYLINOSITOL 4-KINASE"/>
    <property type="match status" value="1"/>
</dbReference>
<dbReference type="EMBL" id="BQKI01000071">
    <property type="protein sequence ID" value="GJN15376.1"/>
    <property type="molecule type" value="Genomic_DNA"/>
</dbReference>
<comment type="similarity">
    <text evidence="1">Belongs to the PI3/PI4-kinase family. Type II PI4K subfamily.</text>
</comment>
<dbReference type="Pfam" id="PF00454">
    <property type="entry name" value="PI3_PI4_kinase"/>
    <property type="match status" value="1"/>
</dbReference>